<protein>
    <recommendedName>
        <fullName evidence="4">DUF4190 domain-containing protein</fullName>
    </recommendedName>
</protein>
<organism evidence="2 3">
    <name type="scientific">Pseudomonas vranovensis</name>
    <dbReference type="NCBI Taxonomy" id="321661"/>
    <lineage>
        <taxon>Bacteria</taxon>
        <taxon>Pseudomonadati</taxon>
        <taxon>Pseudomonadota</taxon>
        <taxon>Gammaproteobacteria</taxon>
        <taxon>Pseudomonadales</taxon>
        <taxon>Pseudomonadaceae</taxon>
        <taxon>Pseudomonas</taxon>
    </lineage>
</organism>
<dbReference type="Proteomes" id="UP000285286">
    <property type="component" value="Unassembled WGS sequence"/>
</dbReference>
<name>A0A423DXK5_9PSED</name>
<dbReference type="EMBL" id="MOAM01000010">
    <property type="protein sequence ID" value="ROL77157.1"/>
    <property type="molecule type" value="Genomic_DNA"/>
</dbReference>
<keyword evidence="1" id="KW-1133">Transmembrane helix</keyword>
<evidence type="ECO:0008006" key="4">
    <source>
        <dbReference type="Google" id="ProtNLM"/>
    </source>
</evidence>
<evidence type="ECO:0000313" key="3">
    <source>
        <dbReference type="Proteomes" id="UP000285286"/>
    </source>
</evidence>
<gene>
    <name evidence="2" type="ORF">BHU25_02975</name>
</gene>
<feature type="transmembrane region" description="Helical" evidence="1">
    <location>
        <begin position="68"/>
        <end position="88"/>
    </location>
</feature>
<keyword evidence="3" id="KW-1185">Reference proteome</keyword>
<evidence type="ECO:0000256" key="1">
    <source>
        <dbReference type="SAM" id="Phobius"/>
    </source>
</evidence>
<accession>A0A423DXK5</accession>
<feature type="transmembrane region" description="Helical" evidence="1">
    <location>
        <begin position="94"/>
        <end position="115"/>
    </location>
</feature>
<keyword evidence="1" id="KW-0472">Membrane</keyword>
<keyword evidence="1" id="KW-0812">Transmembrane</keyword>
<proteinExistence type="predicted"/>
<reference evidence="2 3" key="1">
    <citation type="submission" date="2016-10" db="EMBL/GenBank/DDBJ databases">
        <title>Comparative genome analysis of multiple Pseudomonas spp. focuses on biocontrol and plant growth promoting traits.</title>
        <authorList>
            <person name="Tao X.-Y."/>
            <person name="Taylor C.G."/>
        </authorList>
    </citation>
    <scope>NUCLEOTIDE SEQUENCE [LARGE SCALE GENOMIC DNA]</scope>
    <source>
        <strain evidence="2 3">15D11</strain>
    </source>
</reference>
<dbReference type="AlphaFoldDB" id="A0A423DXK5"/>
<comment type="caution">
    <text evidence="2">The sequence shown here is derived from an EMBL/GenBank/DDBJ whole genome shotgun (WGS) entry which is preliminary data.</text>
</comment>
<sequence length="116" mass="12509">MAMVFCRGCAMEIHETAPSCPQCGAPQTPSATTQPSDKPLSWMAASSLILCIACVFTLFEPASWDRNTLWGMGLFALTGLVLGTLSLVKKEPRTYMAITGTVLSGILLILLIWLVM</sequence>
<evidence type="ECO:0000313" key="2">
    <source>
        <dbReference type="EMBL" id="ROL77157.1"/>
    </source>
</evidence>
<feature type="transmembrane region" description="Helical" evidence="1">
    <location>
        <begin position="40"/>
        <end position="59"/>
    </location>
</feature>
<dbReference type="RefSeq" id="WP_123564735.1">
    <property type="nucleotide sequence ID" value="NZ_MOAM01000010.1"/>
</dbReference>